<dbReference type="AlphaFoldDB" id="A0A9P9HZ34"/>
<evidence type="ECO:0000256" key="6">
    <source>
        <dbReference type="ARBA" id="ARBA00022679"/>
    </source>
</evidence>
<feature type="compositionally biased region" description="Polar residues" evidence="13">
    <location>
        <begin position="526"/>
        <end position="541"/>
    </location>
</feature>
<keyword evidence="16" id="KW-1185">Reference proteome</keyword>
<dbReference type="Gene3D" id="1.10.510.10">
    <property type="entry name" value="Transferase(Phosphotransferase) domain 1"/>
    <property type="match status" value="1"/>
</dbReference>
<evidence type="ECO:0000256" key="9">
    <source>
        <dbReference type="ARBA" id="ARBA00022840"/>
    </source>
</evidence>
<dbReference type="GO" id="GO:0005940">
    <property type="term" value="C:septin ring"/>
    <property type="evidence" value="ECO:0007669"/>
    <property type="project" value="UniProtKB-ARBA"/>
</dbReference>
<accession>A0A9P9HZ34</accession>
<sequence length="1242" mass="140104">MADTMVSTVRSPLSEASNRINSNYPTQEGQRHKPRYDRPNSSIVNNNPRTSYGHPTAYFSGRPPTQQQPIVSAPQEQATLKPPSEMDDERRHSAASYDSSGSGRSKKNYKTHIGPWQLGRTLGKGSSARVRLCRHAGTNQLAAVKIVNRRMAYLVQDSSLAALSKWDNNLPEQMDGEMRVPMAIEREVAILKLIEHPNIMKLYDIWENRSEVYLILEYIDQGDLFTFINMKGRLSEEVSIFFFRQIISAISYCHSFNICHRDLKPENILISADLQIKIADFGMAALHQTDTHQLATACGSPHYAAPELLKNRQYRGDRADIWSMGVILFAMLSATLPFDDPDLRVMMARTKRGQYEMPGFLSPEAEDLIRRMLQVNPDRRITLKDIWRHPLVRKYAYLDNLSDTNSQPPDIRKGFQYTPVPTKDVDPQLVRQLRSMWHMFSENDLKLKLTCDEPNDQKAFYWLLHHYREQQLEDFKPELAHSTSDYHHMKPGTWRKRVSTCEFAQPSGNGHGRSISRFTVISNATEPEQATNQEPLQTDRALQSRDSQKGQSLVSVHRYSSAENGSYTGQPKRLRSGSGARRGRGTSTRNSTTGRLQSSRGSLSSMHSSRQGTPHARSLRHKRGVDFTHVRKRSTSSSNRNRSGSMPPYVTEQGSTYQIEMIRSHTPELPSLPSGVLPKLADGQESHVNTQRSSGQALRIALGSRYASEIFKEELRHFSSNIAKDCDEAFKSSLIEEDSIAGSLTEPDRTQYESTPFSFTIDAPDDLAPDVLELANKSFSNRPLPPLPTPTPSYNGNSLAPTPTGSRPMTGESYLEELRAEQVKVAQPVVLTKHAERRVVSAPTYTQKHKRSAALPSINEAGAAASDKARIVSAPPHTPTKKGVDRIRGIEYLSQVENSIRVVHSPGDESPVKIPEPLNVRKKVPEPEQRNSAPTAQLREPDSASQRSVDDGTTATTFSLEPSSHDAQAAIKKKKTSWFKRSSKIESEPSRESVEWQDCTSYVTSSDGKRSDSTSTDAPTKKKTFHFSFWKSNKQRDSIMSIASELFHQPISRDIPGDLILVIGPDEKEERPSLEFNTMGKTHASAKVSQSKWHESGSGPVRNIEVKQNWLARLFRVKPATDHICMTISRRRARQEVTILLREWRKYGIRDIQVDKQRNIVFARIADKNFLNLKEVSFAAEVMAVIEHGKKQPLSIIRFTQERGAASSFHRVVDTMNMIFDARALVVADRNKRKMMIKTLNS</sequence>
<keyword evidence="7 12" id="KW-0547">Nucleotide-binding</keyword>
<dbReference type="PANTHER" id="PTHR24346:SF110">
    <property type="entry name" value="NON-SPECIFIC SERINE_THREONINE PROTEIN KINASE"/>
    <property type="match status" value="1"/>
</dbReference>
<name>A0A9P9HZ34_FUSRE</name>
<evidence type="ECO:0000259" key="14">
    <source>
        <dbReference type="PROSITE" id="PS50011"/>
    </source>
</evidence>
<feature type="compositionally biased region" description="Polar residues" evidence="13">
    <location>
        <begin position="63"/>
        <end position="78"/>
    </location>
</feature>
<feature type="compositionally biased region" description="Polar residues" evidence="13">
    <location>
        <begin position="39"/>
        <end position="50"/>
    </location>
</feature>
<dbReference type="CDD" id="cd14081">
    <property type="entry name" value="STKc_BRSK1_2"/>
    <property type="match status" value="1"/>
</dbReference>
<dbReference type="InterPro" id="IPR000719">
    <property type="entry name" value="Prot_kinase_dom"/>
</dbReference>
<feature type="compositionally biased region" description="Polar residues" evidence="13">
    <location>
        <begin position="1"/>
        <end position="28"/>
    </location>
</feature>
<dbReference type="PANTHER" id="PTHR24346">
    <property type="entry name" value="MAP/MICROTUBULE AFFINITY-REGULATING KINASE"/>
    <property type="match status" value="1"/>
</dbReference>
<dbReference type="InterPro" id="IPR011009">
    <property type="entry name" value="Kinase-like_dom_sf"/>
</dbReference>
<dbReference type="GO" id="GO:0005935">
    <property type="term" value="C:cellular bud neck"/>
    <property type="evidence" value="ECO:0007669"/>
    <property type="project" value="UniProtKB-SubCell"/>
</dbReference>
<evidence type="ECO:0000256" key="12">
    <source>
        <dbReference type="PROSITE-ProRule" id="PRU10141"/>
    </source>
</evidence>
<feature type="compositionally biased region" description="Basic and acidic residues" evidence="13">
    <location>
        <begin position="983"/>
        <end position="994"/>
    </location>
</feature>
<comment type="caution">
    <text evidence="15">The sequence shown here is derived from an EMBL/GenBank/DDBJ whole genome shotgun (WGS) entry which is preliminary data.</text>
</comment>
<feature type="compositionally biased region" description="Basic residues" evidence="13">
    <location>
        <begin position="971"/>
        <end position="982"/>
    </location>
</feature>
<dbReference type="RefSeq" id="XP_046054034.1">
    <property type="nucleotide sequence ID" value="XM_046185330.1"/>
</dbReference>
<dbReference type="SMART" id="SM00220">
    <property type="entry name" value="S_TKc"/>
    <property type="match status" value="1"/>
</dbReference>
<dbReference type="InterPro" id="IPR043024">
    <property type="entry name" value="KA1_sf_fungal"/>
</dbReference>
<evidence type="ECO:0000313" key="16">
    <source>
        <dbReference type="Proteomes" id="UP000720189"/>
    </source>
</evidence>
<dbReference type="GeneID" id="70215284"/>
<feature type="region of interest" description="Disordered" evidence="13">
    <location>
        <begin position="901"/>
        <end position="1020"/>
    </location>
</feature>
<gene>
    <name evidence="15" type="ORF">BKA55DRAFT_245200</name>
</gene>
<proteinExistence type="inferred from homology"/>
<feature type="compositionally biased region" description="Polar residues" evidence="13">
    <location>
        <begin position="793"/>
        <end position="807"/>
    </location>
</feature>
<feature type="region of interest" description="Disordered" evidence="13">
    <location>
        <begin position="778"/>
        <end position="810"/>
    </location>
</feature>
<comment type="similarity">
    <text evidence="2">Belongs to the protein kinase superfamily. CAMK Ser/Thr protein kinase family. NIM1 subfamily.</text>
</comment>
<keyword evidence="5" id="KW-0597">Phosphoprotein</keyword>
<dbReference type="SUPFAM" id="SSF56112">
    <property type="entry name" value="Protein kinase-like (PK-like)"/>
    <property type="match status" value="1"/>
</dbReference>
<dbReference type="GO" id="GO:0035556">
    <property type="term" value="P:intracellular signal transduction"/>
    <property type="evidence" value="ECO:0007669"/>
    <property type="project" value="TreeGrafter"/>
</dbReference>
<keyword evidence="9 12" id="KW-0067">ATP-binding</keyword>
<dbReference type="Pfam" id="PF00069">
    <property type="entry name" value="Pkinase"/>
    <property type="match status" value="1"/>
</dbReference>
<dbReference type="GO" id="GO:0005524">
    <property type="term" value="F:ATP binding"/>
    <property type="evidence" value="ECO:0007669"/>
    <property type="project" value="UniProtKB-UniRule"/>
</dbReference>
<evidence type="ECO:0000256" key="11">
    <source>
        <dbReference type="ARBA" id="ARBA00048679"/>
    </source>
</evidence>
<feature type="domain" description="Protein kinase" evidence="14">
    <location>
        <begin position="116"/>
        <end position="392"/>
    </location>
</feature>
<evidence type="ECO:0000256" key="1">
    <source>
        <dbReference type="ARBA" id="ARBA00004266"/>
    </source>
</evidence>
<evidence type="ECO:0000256" key="7">
    <source>
        <dbReference type="ARBA" id="ARBA00022741"/>
    </source>
</evidence>
<feature type="compositionally biased region" description="Low complexity" evidence="13">
    <location>
        <begin position="585"/>
        <end position="612"/>
    </location>
</feature>
<dbReference type="InterPro" id="IPR008271">
    <property type="entry name" value="Ser/Thr_kinase_AS"/>
</dbReference>
<feature type="region of interest" description="Disordered" evidence="13">
    <location>
        <begin position="1"/>
        <end position="111"/>
    </location>
</feature>
<keyword evidence="6" id="KW-0808">Transferase</keyword>
<keyword evidence="4" id="KW-0723">Serine/threonine-protein kinase</keyword>
<feature type="compositionally biased region" description="Low complexity" evidence="13">
    <location>
        <begin position="635"/>
        <end position="645"/>
    </location>
</feature>
<evidence type="ECO:0000256" key="4">
    <source>
        <dbReference type="ARBA" id="ARBA00022527"/>
    </source>
</evidence>
<dbReference type="PROSITE" id="PS00108">
    <property type="entry name" value="PROTEIN_KINASE_ST"/>
    <property type="match status" value="1"/>
</dbReference>
<dbReference type="InterPro" id="IPR031850">
    <property type="entry name" value="Fungal_KA1_dom"/>
</dbReference>
<dbReference type="Proteomes" id="UP000720189">
    <property type="component" value="Unassembled WGS sequence"/>
</dbReference>
<evidence type="ECO:0000256" key="5">
    <source>
        <dbReference type="ARBA" id="ARBA00022553"/>
    </source>
</evidence>
<dbReference type="EC" id="2.7.11.1" evidence="3"/>
<comment type="subcellular location">
    <subcellularLocation>
        <location evidence="1">Bud neck</location>
    </subcellularLocation>
</comment>
<evidence type="ECO:0000256" key="10">
    <source>
        <dbReference type="ARBA" id="ARBA00047899"/>
    </source>
</evidence>
<evidence type="ECO:0000256" key="2">
    <source>
        <dbReference type="ARBA" id="ARBA00010791"/>
    </source>
</evidence>
<dbReference type="PROSITE" id="PS50011">
    <property type="entry name" value="PROTEIN_KINASE_DOM"/>
    <property type="match status" value="1"/>
</dbReference>
<feature type="binding site" evidence="12">
    <location>
        <position position="145"/>
    </location>
    <ligand>
        <name>ATP</name>
        <dbReference type="ChEBI" id="CHEBI:30616"/>
    </ligand>
</feature>
<evidence type="ECO:0000256" key="8">
    <source>
        <dbReference type="ARBA" id="ARBA00022777"/>
    </source>
</evidence>
<dbReference type="PROSITE" id="PS00107">
    <property type="entry name" value="PROTEIN_KINASE_ATP"/>
    <property type="match status" value="1"/>
</dbReference>
<dbReference type="Gene3D" id="3.30.310.220">
    <property type="entry name" value="Fungal kinase associated-1 domain"/>
    <property type="match status" value="1"/>
</dbReference>
<evidence type="ECO:0000256" key="3">
    <source>
        <dbReference type="ARBA" id="ARBA00012513"/>
    </source>
</evidence>
<dbReference type="FunFam" id="1.10.510.10:FF:000394">
    <property type="entry name" value="Serine/threonine-protein kinase HSL1"/>
    <property type="match status" value="1"/>
</dbReference>
<dbReference type="EMBL" id="JAGMUX010000003">
    <property type="protein sequence ID" value="KAH7265299.1"/>
    <property type="molecule type" value="Genomic_DNA"/>
</dbReference>
<dbReference type="OrthoDB" id="504170at2759"/>
<evidence type="ECO:0000313" key="15">
    <source>
        <dbReference type="EMBL" id="KAH7265299.1"/>
    </source>
</evidence>
<dbReference type="InterPro" id="IPR017441">
    <property type="entry name" value="Protein_kinase_ATP_BS"/>
</dbReference>
<comment type="catalytic activity">
    <reaction evidence="10">
        <text>L-threonyl-[protein] + ATP = O-phospho-L-threonyl-[protein] + ADP + H(+)</text>
        <dbReference type="Rhea" id="RHEA:46608"/>
        <dbReference type="Rhea" id="RHEA-COMP:11060"/>
        <dbReference type="Rhea" id="RHEA-COMP:11605"/>
        <dbReference type="ChEBI" id="CHEBI:15378"/>
        <dbReference type="ChEBI" id="CHEBI:30013"/>
        <dbReference type="ChEBI" id="CHEBI:30616"/>
        <dbReference type="ChEBI" id="CHEBI:61977"/>
        <dbReference type="ChEBI" id="CHEBI:456216"/>
        <dbReference type="EC" id="2.7.11.1"/>
    </reaction>
</comment>
<comment type="catalytic activity">
    <reaction evidence="11">
        <text>L-seryl-[protein] + ATP = O-phospho-L-seryl-[protein] + ADP + H(+)</text>
        <dbReference type="Rhea" id="RHEA:17989"/>
        <dbReference type="Rhea" id="RHEA-COMP:9863"/>
        <dbReference type="Rhea" id="RHEA-COMP:11604"/>
        <dbReference type="ChEBI" id="CHEBI:15378"/>
        <dbReference type="ChEBI" id="CHEBI:29999"/>
        <dbReference type="ChEBI" id="CHEBI:30616"/>
        <dbReference type="ChEBI" id="CHEBI:83421"/>
        <dbReference type="ChEBI" id="CHEBI:456216"/>
        <dbReference type="EC" id="2.7.11.1"/>
    </reaction>
</comment>
<keyword evidence="8" id="KW-0418">Kinase</keyword>
<reference evidence="15" key="1">
    <citation type="journal article" date="2021" name="Nat. Commun.">
        <title>Genetic determinants of endophytism in the Arabidopsis root mycobiome.</title>
        <authorList>
            <person name="Mesny F."/>
            <person name="Miyauchi S."/>
            <person name="Thiergart T."/>
            <person name="Pickel B."/>
            <person name="Atanasova L."/>
            <person name="Karlsson M."/>
            <person name="Huettel B."/>
            <person name="Barry K.W."/>
            <person name="Haridas S."/>
            <person name="Chen C."/>
            <person name="Bauer D."/>
            <person name="Andreopoulos W."/>
            <person name="Pangilinan J."/>
            <person name="LaButti K."/>
            <person name="Riley R."/>
            <person name="Lipzen A."/>
            <person name="Clum A."/>
            <person name="Drula E."/>
            <person name="Henrissat B."/>
            <person name="Kohler A."/>
            <person name="Grigoriev I.V."/>
            <person name="Martin F.M."/>
            <person name="Hacquard S."/>
        </authorList>
    </citation>
    <scope>NUCLEOTIDE SEQUENCE</scope>
    <source>
        <strain evidence="15">MPI-CAGE-AT-0023</strain>
    </source>
</reference>
<protein>
    <recommendedName>
        <fullName evidence="3">non-specific serine/threonine protein kinase</fullName>
        <ecNumber evidence="3">2.7.11.1</ecNumber>
    </recommendedName>
</protein>
<organism evidence="15 16">
    <name type="scientific">Fusarium redolens</name>
    <dbReference type="NCBI Taxonomy" id="48865"/>
    <lineage>
        <taxon>Eukaryota</taxon>
        <taxon>Fungi</taxon>
        <taxon>Dikarya</taxon>
        <taxon>Ascomycota</taxon>
        <taxon>Pezizomycotina</taxon>
        <taxon>Sordariomycetes</taxon>
        <taxon>Hypocreomycetidae</taxon>
        <taxon>Hypocreales</taxon>
        <taxon>Nectriaceae</taxon>
        <taxon>Fusarium</taxon>
        <taxon>Fusarium redolens species complex</taxon>
    </lineage>
</organism>
<dbReference type="GO" id="GO:0004674">
    <property type="term" value="F:protein serine/threonine kinase activity"/>
    <property type="evidence" value="ECO:0007669"/>
    <property type="project" value="UniProtKB-KW"/>
</dbReference>
<dbReference type="Pfam" id="PF16797">
    <property type="entry name" value="Fungal_KA1"/>
    <property type="match status" value="1"/>
</dbReference>
<feature type="region of interest" description="Disordered" evidence="13">
    <location>
        <begin position="526"/>
        <end position="651"/>
    </location>
</feature>
<feature type="compositionally biased region" description="Polar residues" evidence="13">
    <location>
        <begin position="943"/>
        <end position="966"/>
    </location>
</feature>
<evidence type="ECO:0000256" key="13">
    <source>
        <dbReference type="SAM" id="MobiDB-lite"/>
    </source>
</evidence>